<organism evidence="1 2">
    <name type="scientific">Williamwhitmania taraxaci</name>
    <dbReference type="NCBI Taxonomy" id="1640674"/>
    <lineage>
        <taxon>Bacteria</taxon>
        <taxon>Pseudomonadati</taxon>
        <taxon>Bacteroidota</taxon>
        <taxon>Bacteroidia</taxon>
        <taxon>Bacteroidales</taxon>
        <taxon>Williamwhitmaniaceae</taxon>
        <taxon>Williamwhitmania</taxon>
    </lineage>
</organism>
<dbReference type="SUPFAM" id="SSF48452">
    <property type="entry name" value="TPR-like"/>
    <property type="match status" value="1"/>
</dbReference>
<dbReference type="STRING" id="1640674.SAMN05216323_100388"/>
<gene>
    <name evidence="1" type="ORF">SAMN05216323_100388</name>
</gene>
<protein>
    <submittedName>
        <fullName evidence="1">WD40-like Beta Propeller Repeat</fullName>
    </submittedName>
</protein>
<keyword evidence="2" id="KW-1185">Reference proteome</keyword>
<dbReference type="SUPFAM" id="SSF82171">
    <property type="entry name" value="DPP6 N-terminal domain-like"/>
    <property type="match status" value="1"/>
</dbReference>
<dbReference type="Proteomes" id="UP000199452">
    <property type="component" value="Unassembled WGS sequence"/>
</dbReference>
<dbReference type="Gene3D" id="2.120.10.30">
    <property type="entry name" value="TolB, C-terminal domain"/>
    <property type="match status" value="1"/>
</dbReference>
<dbReference type="InterPro" id="IPR011990">
    <property type="entry name" value="TPR-like_helical_dom_sf"/>
</dbReference>
<accession>A0A1G6GS54</accession>
<dbReference type="EMBL" id="FMYP01000003">
    <property type="protein sequence ID" value="SDB84817.1"/>
    <property type="molecule type" value="Genomic_DNA"/>
</dbReference>
<name>A0A1G6GS54_9BACT</name>
<dbReference type="RefSeq" id="WP_092434784.1">
    <property type="nucleotide sequence ID" value="NZ_FMYP01000003.1"/>
</dbReference>
<proteinExistence type="predicted"/>
<dbReference type="InterPro" id="IPR011659">
    <property type="entry name" value="WD40"/>
</dbReference>
<dbReference type="Gene3D" id="1.25.40.10">
    <property type="entry name" value="Tetratricopeptide repeat domain"/>
    <property type="match status" value="1"/>
</dbReference>
<reference evidence="1 2" key="1">
    <citation type="submission" date="2016-09" db="EMBL/GenBank/DDBJ databases">
        <authorList>
            <person name="Capua I."/>
            <person name="De Benedictis P."/>
            <person name="Joannis T."/>
            <person name="Lombin L.H."/>
            <person name="Cattoli G."/>
        </authorList>
    </citation>
    <scope>NUCLEOTIDE SEQUENCE [LARGE SCALE GENOMIC DNA]</scope>
    <source>
        <strain evidence="1 2">A7P-90m</strain>
    </source>
</reference>
<evidence type="ECO:0000313" key="1">
    <source>
        <dbReference type="EMBL" id="SDB84817.1"/>
    </source>
</evidence>
<sequence>MGRSTVSICILFFINISLGFSQKESYYKRVFVDAEYYVLYEEYRDALPLYKELYKAGKNNPNINFRIGQCYLNTPGEKEKAILYLEKAVTSINPSYREGYFTETGAPRQAFLFLGNAYRITGNLQKAKVAYEEYQRLLKPDEKREQMIVANHLVSIDMAQSPSANKIKREATNLGNNINTSFPEVRPTVSGTGKVLAYTSMQRFYSAIFISRIGAKDQWIPAKNVTAEVNAEGSVFTSSLSFDGNILLFTRSELDDFNIFMSSYDTIAKRWNSMVRLNKNINSNAMEMSACLSKDGKTLYFSSNREGGYGGYDLYKSYLGVNNEWGEAINLGPGINTTFDEDSPVLSEDGQTFFFSSNGHPSYGGIDIFSAPMSTTSFGPVQNLGFGINTTDDDTYFCVMDNGNRFIIARPDINGFGDYDIQTIATTHP</sequence>
<dbReference type="Pfam" id="PF07676">
    <property type="entry name" value="PD40"/>
    <property type="match status" value="3"/>
</dbReference>
<evidence type="ECO:0000313" key="2">
    <source>
        <dbReference type="Proteomes" id="UP000199452"/>
    </source>
</evidence>
<dbReference type="Pfam" id="PF13181">
    <property type="entry name" value="TPR_8"/>
    <property type="match status" value="1"/>
</dbReference>
<dbReference type="AlphaFoldDB" id="A0A1G6GS54"/>
<dbReference type="OrthoDB" id="1110381at2"/>
<dbReference type="InterPro" id="IPR019734">
    <property type="entry name" value="TPR_rpt"/>
</dbReference>
<dbReference type="InterPro" id="IPR011042">
    <property type="entry name" value="6-blade_b-propeller_TolB-like"/>
</dbReference>